<feature type="region of interest" description="Disordered" evidence="1">
    <location>
        <begin position="23"/>
        <end position="43"/>
    </location>
</feature>
<accession>A0AAD5WE62</accession>
<evidence type="ECO:0000256" key="1">
    <source>
        <dbReference type="SAM" id="MobiDB-lite"/>
    </source>
</evidence>
<dbReference type="PROSITE" id="PS50800">
    <property type="entry name" value="SAP"/>
    <property type="match status" value="1"/>
</dbReference>
<dbReference type="AlphaFoldDB" id="A0AAD5WE62"/>
<dbReference type="Gene3D" id="1.10.720.30">
    <property type="entry name" value="SAP domain"/>
    <property type="match status" value="1"/>
</dbReference>
<dbReference type="SMART" id="SM00513">
    <property type="entry name" value="SAP"/>
    <property type="match status" value="1"/>
</dbReference>
<reference evidence="3" key="1">
    <citation type="submission" date="2021-06" db="EMBL/GenBank/DDBJ databases">
        <title>Parelaphostrongylus tenuis whole genome reference sequence.</title>
        <authorList>
            <person name="Garwood T.J."/>
            <person name="Larsen P.A."/>
            <person name="Fountain-Jones N.M."/>
            <person name="Garbe J.R."/>
            <person name="Macchietto M.G."/>
            <person name="Kania S.A."/>
            <person name="Gerhold R.W."/>
            <person name="Richards J.E."/>
            <person name="Wolf T.M."/>
        </authorList>
    </citation>
    <scope>NUCLEOTIDE SEQUENCE</scope>
    <source>
        <strain evidence="3">MNPRO001-30</strain>
        <tissue evidence="3">Meninges</tissue>
    </source>
</reference>
<feature type="domain" description="SAP" evidence="2">
    <location>
        <begin position="13"/>
        <end position="47"/>
    </location>
</feature>
<evidence type="ECO:0000259" key="2">
    <source>
        <dbReference type="PROSITE" id="PS50800"/>
    </source>
</evidence>
<sequence length="333" mass="37747">MESEIKLPTGKLVSELRVKNLKKQLRRPKLPTSGKKNELTARHTKGNLESRVKCASEERETDASISAPRTIKSARDDCTISTSKGRTPTTCKHLLGATSYTPHLEPLRKFIDTTKLSNRQYEIALVEDLIKRSSSTHRKVGFHTLCAVLVGKCVRDNPKARWLDANVVKFYAHTVAKMRAAKLTSRFWFVLSSPPASANAQRTLEANRAASLKGEPMQRHNDGDFEVVVKILRHQTKTSTRKTFDGSWNDSRDPQMNKKEEWQSLIGRMPRSSVQLRCKCVGTEVLNNSRLRYASYNMLVIACSVYFDISVNEDDQRVEQMPAWIITEGGERL</sequence>
<evidence type="ECO:0000313" key="4">
    <source>
        <dbReference type="Proteomes" id="UP001196413"/>
    </source>
</evidence>
<name>A0AAD5WE62_PARTN</name>
<evidence type="ECO:0000313" key="3">
    <source>
        <dbReference type="EMBL" id="KAJ1367055.1"/>
    </source>
</evidence>
<organism evidence="3 4">
    <name type="scientific">Parelaphostrongylus tenuis</name>
    <name type="common">Meningeal worm</name>
    <dbReference type="NCBI Taxonomy" id="148309"/>
    <lineage>
        <taxon>Eukaryota</taxon>
        <taxon>Metazoa</taxon>
        <taxon>Ecdysozoa</taxon>
        <taxon>Nematoda</taxon>
        <taxon>Chromadorea</taxon>
        <taxon>Rhabditida</taxon>
        <taxon>Rhabditina</taxon>
        <taxon>Rhabditomorpha</taxon>
        <taxon>Strongyloidea</taxon>
        <taxon>Metastrongylidae</taxon>
        <taxon>Parelaphostrongylus</taxon>
    </lineage>
</organism>
<dbReference type="InterPro" id="IPR003034">
    <property type="entry name" value="SAP_dom"/>
</dbReference>
<comment type="caution">
    <text evidence="3">The sequence shown here is derived from an EMBL/GenBank/DDBJ whole genome shotgun (WGS) entry which is preliminary data.</text>
</comment>
<dbReference type="InterPro" id="IPR036361">
    <property type="entry name" value="SAP_dom_sf"/>
</dbReference>
<dbReference type="Proteomes" id="UP001196413">
    <property type="component" value="Unassembled WGS sequence"/>
</dbReference>
<proteinExistence type="predicted"/>
<keyword evidence="4" id="KW-1185">Reference proteome</keyword>
<dbReference type="EMBL" id="JAHQIW010005758">
    <property type="protein sequence ID" value="KAJ1367055.1"/>
    <property type="molecule type" value="Genomic_DNA"/>
</dbReference>
<gene>
    <name evidence="3" type="ORF">KIN20_027898</name>
</gene>
<protein>
    <recommendedName>
        <fullName evidence="2">SAP domain-containing protein</fullName>
    </recommendedName>
</protein>